<name>A0ABR7QKP9_9FLAO</name>
<accession>A0ABR7QKP9</accession>
<evidence type="ECO:0000256" key="3">
    <source>
        <dbReference type="ARBA" id="ARBA00022553"/>
    </source>
</evidence>
<dbReference type="InterPro" id="IPR003594">
    <property type="entry name" value="HATPase_dom"/>
</dbReference>
<sequence length="400" mass="44808">MKKPKVPQNEKERIKELDSYSILDTLPESDYDNLTTIAAEICGTPISLISLIDDKRQWFKSHHGLDATETPKEYAFCGHAINTPNDVFIVQDARMDERFHDNPIVTDDPHVIFYAGVPLVTEAGLPLGTLCVIDHKPNLLSQSQIRSLTALSKQVMNLLELRRNKILLEQAITELEEKNEALERFALVAAHDLKSPLINISSLAQLFQNQYKETLDSEGLEMLEMIIGSSDNLIGLIEGLLHYSKAESILSEGKSNIDLERLRADIEGLFNYDHSLNLVLKSELTHIKVNKTAIHQILINLVTNAIKYNDKERVEIELGVSDLDTHYLFYVEDNGPGIAAKYQEKIFKIFEKLTATDKFGRPGNGIGLATVKKIVEKSGGSIHVESELGSGAKFIFTLEK</sequence>
<dbReference type="InterPro" id="IPR036890">
    <property type="entry name" value="HATPase_C_sf"/>
</dbReference>
<dbReference type="Gene3D" id="3.30.450.40">
    <property type="match status" value="1"/>
</dbReference>
<dbReference type="InterPro" id="IPR004358">
    <property type="entry name" value="Sig_transdc_His_kin-like_C"/>
</dbReference>
<dbReference type="Pfam" id="PF01590">
    <property type="entry name" value="GAF"/>
    <property type="match status" value="1"/>
</dbReference>
<keyword evidence="3" id="KW-0597">Phosphoprotein</keyword>
<dbReference type="Pfam" id="PF02518">
    <property type="entry name" value="HATPase_c"/>
    <property type="match status" value="1"/>
</dbReference>
<dbReference type="PRINTS" id="PR00344">
    <property type="entry name" value="BCTRLSENSOR"/>
</dbReference>
<dbReference type="PANTHER" id="PTHR43102:SF2">
    <property type="entry name" value="GAF DOMAIN-CONTAINING PROTEIN"/>
    <property type="match status" value="1"/>
</dbReference>
<feature type="domain" description="Histidine kinase" evidence="5">
    <location>
        <begin position="188"/>
        <end position="400"/>
    </location>
</feature>
<dbReference type="Gene3D" id="3.30.565.10">
    <property type="entry name" value="Histidine kinase-like ATPase, C-terminal domain"/>
    <property type="match status" value="1"/>
</dbReference>
<dbReference type="InterPro" id="IPR003661">
    <property type="entry name" value="HisK_dim/P_dom"/>
</dbReference>
<dbReference type="Proteomes" id="UP000618952">
    <property type="component" value="Unassembled WGS sequence"/>
</dbReference>
<dbReference type="CDD" id="cd00082">
    <property type="entry name" value="HisKA"/>
    <property type="match status" value="1"/>
</dbReference>
<dbReference type="EC" id="2.7.13.3" evidence="2"/>
<dbReference type="SUPFAM" id="SSF55874">
    <property type="entry name" value="ATPase domain of HSP90 chaperone/DNA topoisomerase II/histidine kinase"/>
    <property type="match status" value="1"/>
</dbReference>
<evidence type="ECO:0000256" key="2">
    <source>
        <dbReference type="ARBA" id="ARBA00012438"/>
    </source>
</evidence>
<dbReference type="SMART" id="SM00387">
    <property type="entry name" value="HATPase_c"/>
    <property type="match status" value="1"/>
</dbReference>
<evidence type="ECO:0000313" key="6">
    <source>
        <dbReference type="EMBL" id="MBC8767766.1"/>
    </source>
</evidence>
<dbReference type="PROSITE" id="PS50109">
    <property type="entry name" value="HIS_KIN"/>
    <property type="match status" value="1"/>
</dbReference>
<keyword evidence="7" id="KW-1185">Reference proteome</keyword>
<dbReference type="Gene3D" id="1.10.287.130">
    <property type="match status" value="1"/>
</dbReference>
<organism evidence="6 7">
    <name type="scientific">Arenibacter arenosicollis</name>
    <dbReference type="NCBI Taxonomy" id="2762274"/>
    <lineage>
        <taxon>Bacteria</taxon>
        <taxon>Pseudomonadati</taxon>
        <taxon>Bacteroidota</taxon>
        <taxon>Flavobacteriia</taxon>
        <taxon>Flavobacteriales</taxon>
        <taxon>Flavobacteriaceae</taxon>
        <taxon>Arenibacter</taxon>
    </lineage>
</organism>
<dbReference type="SMART" id="SM00065">
    <property type="entry name" value="GAF"/>
    <property type="match status" value="1"/>
</dbReference>
<dbReference type="SUPFAM" id="SSF47384">
    <property type="entry name" value="Homodimeric domain of signal transducing histidine kinase"/>
    <property type="match status" value="1"/>
</dbReference>
<comment type="caution">
    <text evidence="6">The sequence shown here is derived from an EMBL/GenBank/DDBJ whole genome shotgun (WGS) entry which is preliminary data.</text>
</comment>
<keyword evidence="4" id="KW-0175">Coiled coil</keyword>
<evidence type="ECO:0000256" key="4">
    <source>
        <dbReference type="SAM" id="Coils"/>
    </source>
</evidence>
<feature type="coiled-coil region" evidence="4">
    <location>
        <begin position="158"/>
        <end position="188"/>
    </location>
</feature>
<reference evidence="6 7" key="1">
    <citation type="submission" date="2020-08" db="EMBL/GenBank/DDBJ databases">
        <title>Arenibacter gaetbuli sp. nov., isolated from a sand dune.</title>
        <authorList>
            <person name="Park S."/>
            <person name="Yoon J.-H."/>
        </authorList>
    </citation>
    <scope>NUCLEOTIDE SEQUENCE [LARGE SCALE GENOMIC DNA]</scope>
    <source>
        <strain evidence="6 7">BSSL-BM3</strain>
    </source>
</reference>
<evidence type="ECO:0000313" key="7">
    <source>
        <dbReference type="Proteomes" id="UP000618952"/>
    </source>
</evidence>
<dbReference type="EMBL" id="JACLHY010000005">
    <property type="protein sequence ID" value="MBC8767766.1"/>
    <property type="molecule type" value="Genomic_DNA"/>
</dbReference>
<dbReference type="PANTHER" id="PTHR43102">
    <property type="entry name" value="SLR1143 PROTEIN"/>
    <property type="match status" value="1"/>
</dbReference>
<dbReference type="InterPro" id="IPR036097">
    <property type="entry name" value="HisK_dim/P_sf"/>
</dbReference>
<dbReference type="Pfam" id="PF00512">
    <property type="entry name" value="HisKA"/>
    <property type="match status" value="1"/>
</dbReference>
<comment type="catalytic activity">
    <reaction evidence="1">
        <text>ATP + protein L-histidine = ADP + protein N-phospho-L-histidine.</text>
        <dbReference type="EC" id="2.7.13.3"/>
    </reaction>
</comment>
<proteinExistence type="predicted"/>
<evidence type="ECO:0000256" key="1">
    <source>
        <dbReference type="ARBA" id="ARBA00000085"/>
    </source>
</evidence>
<dbReference type="InterPro" id="IPR005467">
    <property type="entry name" value="His_kinase_dom"/>
</dbReference>
<dbReference type="SMART" id="SM00388">
    <property type="entry name" value="HisKA"/>
    <property type="match status" value="1"/>
</dbReference>
<dbReference type="SUPFAM" id="SSF55781">
    <property type="entry name" value="GAF domain-like"/>
    <property type="match status" value="1"/>
</dbReference>
<dbReference type="InterPro" id="IPR029016">
    <property type="entry name" value="GAF-like_dom_sf"/>
</dbReference>
<gene>
    <name evidence="6" type="ORF">H4O18_07155</name>
</gene>
<dbReference type="InterPro" id="IPR003018">
    <property type="entry name" value="GAF"/>
</dbReference>
<evidence type="ECO:0000259" key="5">
    <source>
        <dbReference type="PROSITE" id="PS50109"/>
    </source>
</evidence>
<protein>
    <recommendedName>
        <fullName evidence="2">histidine kinase</fullName>
        <ecNumber evidence="2">2.7.13.3</ecNumber>
    </recommendedName>
</protein>